<sequence>MSALNNTTLCYSLAQSQCPFSDLLREDEWCQSFAAPVSSAASALSINPYPASPTSIDCLVTSHDEYLALLDGTRYPLVEVMDNLKDEERTPPVSPIPFQSNKTPTKREPKVEHTSSPGQNSDHGKLQYVLNSSTSGSSPTSEETREQQRRRQRSYEQKYRTKRRDVLRRSRRQWLQLELQVAQLLRSYPRLYTKHHTTSRAQERYLEGFNEVRARRYDNFMLNKLVVWCDCMKDRNYSADTIRNREDWYRIEQLILGVSVQHPFVPDPFKFTW</sequence>
<name>A0A8K1CQT2_PYTOL</name>
<reference evidence="2" key="1">
    <citation type="submission" date="2019-03" db="EMBL/GenBank/DDBJ databases">
        <title>Long read genome sequence of the mycoparasitic Pythium oligandrum ATCC 38472 isolated from sugarbeet rhizosphere.</title>
        <authorList>
            <person name="Gaulin E."/>
        </authorList>
    </citation>
    <scope>NUCLEOTIDE SEQUENCE</scope>
    <source>
        <strain evidence="2">ATCC 38472_TT</strain>
    </source>
</reference>
<dbReference type="EMBL" id="SPLM01000003">
    <property type="protein sequence ID" value="TMW68107.1"/>
    <property type="molecule type" value="Genomic_DNA"/>
</dbReference>
<feature type="compositionally biased region" description="Low complexity" evidence="1">
    <location>
        <begin position="132"/>
        <end position="141"/>
    </location>
</feature>
<protein>
    <submittedName>
        <fullName evidence="2">Uncharacterized protein</fullName>
    </submittedName>
</protein>
<comment type="caution">
    <text evidence="2">The sequence shown here is derived from an EMBL/GenBank/DDBJ whole genome shotgun (WGS) entry which is preliminary data.</text>
</comment>
<keyword evidence="3" id="KW-1185">Reference proteome</keyword>
<dbReference type="Proteomes" id="UP000794436">
    <property type="component" value="Unassembled WGS sequence"/>
</dbReference>
<evidence type="ECO:0000256" key="1">
    <source>
        <dbReference type="SAM" id="MobiDB-lite"/>
    </source>
</evidence>
<feature type="compositionally biased region" description="Basic and acidic residues" evidence="1">
    <location>
        <begin position="142"/>
        <end position="159"/>
    </location>
</feature>
<accession>A0A8K1CQT2</accession>
<evidence type="ECO:0000313" key="2">
    <source>
        <dbReference type="EMBL" id="TMW68107.1"/>
    </source>
</evidence>
<dbReference type="AlphaFoldDB" id="A0A8K1CQT2"/>
<feature type="region of interest" description="Disordered" evidence="1">
    <location>
        <begin position="86"/>
        <end position="164"/>
    </location>
</feature>
<gene>
    <name evidence="2" type="ORF">Poli38472_007779</name>
</gene>
<evidence type="ECO:0000313" key="3">
    <source>
        <dbReference type="Proteomes" id="UP000794436"/>
    </source>
</evidence>
<proteinExistence type="predicted"/>
<organism evidence="2 3">
    <name type="scientific">Pythium oligandrum</name>
    <name type="common">Mycoparasitic fungus</name>
    <dbReference type="NCBI Taxonomy" id="41045"/>
    <lineage>
        <taxon>Eukaryota</taxon>
        <taxon>Sar</taxon>
        <taxon>Stramenopiles</taxon>
        <taxon>Oomycota</taxon>
        <taxon>Peronosporomycetes</taxon>
        <taxon>Pythiales</taxon>
        <taxon>Pythiaceae</taxon>
        <taxon>Pythium</taxon>
    </lineage>
</organism>